<name>A0A317SB24_9PEZI</name>
<evidence type="ECO:0000313" key="3">
    <source>
        <dbReference type="Proteomes" id="UP000246991"/>
    </source>
</evidence>
<feature type="compositionally biased region" description="Polar residues" evidence="1">
    <location>
        <begin position="29"/>
        <end position="48"/>
    </location>
</feature>
<gene>
    <name evidence="2" type="ORF">C7212DRAFT_338676</name>
</gene>
<feature type="compositionally biased region" description="Basic and acidic residues" evidence="1">
    <location>
        <begin position="52"/>
        <end position="61"/>
    </location>
</feature>
<keyword evidence="3" id="KW-1185">Reference proteome</keyword>
<reference evidence="2 3" key="1">
    <citation type="submission" date="2018-03" db="EMBL/GenBank/DDBJ databases">
        <title>Genomes of Pezizomycetes fungi and the evolution of truffles.</title>
        <authorList>
            <person name="Murat C."/>
            <person name="Payen T."/>
            <person name="Noel B."/>
            <person name="Kuo A."/>
            <person name="Martin F.M."/>
        </authorList>
    </citation>
    <scope>NUCLEOTIDE SEQUENCE [LARGE SCALE GENOMIC DNA]</scope>
    <source>
        <strain evidence="2">091103-1</strain>
    </source>
</reference>
<sequence length="61" mass="6808">MACPPAYLCIVRHLQNPIPPHRSLRDLEQASTSLKCGKSSTGTPSTDPRSPLQEEIRRLPR</sequence>
<dbReference type="AlphaFoldDB" id="A0A317SB24"/>
<feature type="region of interest" description="Disordered" evidence="1">
    <location>
        <begin position="21"/>
        <end position="61"/>
    </location>
</feature>
<proteinExistence type="predicted"/>
<evidence type="ECO:0000256" key="1">
    <source>
        <dbReference type="SAM" id="MobiDB-lite"/>
    </source>
</evidence>
<accession>A0A317SB24</accession>
<organism evidence="2 3">
    <name type="scientific">Tuber magnatum</name>
    <name type="common">white Piedmont truffle</name>
    <dbReference type="NCBI Taxonomy" id="42249"/>
    <lineage>
        <taxon>Eukaryota</taxon>
        <taxon>Fungi</taxon>
        <taxon>Dikarya</taxon>
        <taxon>Ascomycota</taxon>
        <taxon>Pezizomycotina</taxon>
        <taxon>Pezizomycetes</taxon>
        <taxon>Pezizales</taxon>
        <taxon>Tuberaceae</taxon>
        <taxon>Tuber</taxon>
    </lineage>
</organism>
<evidence type="ECO:0000313" key="2">
    <source>
        <dbReference type="EMBL" id="PWW71723.1"/>
    </source>
</evidence>
<protein>
    <submittedName>
        <fullName evidence="2">Uncharacterized protein</fullName>
    </submittedName>
</protein>
<dbReference type="Proteomes" id="UP000246991">
    <property type="component" value="Unassembled WGS sequence"/>
</dbReference>
<comment type="caution">
    <text evidence="2">The sequence shown here is derived from an EMBL/GenBank/DDBJ whole genome shotgun (WGS) entry which is preliminary data.</text>
</comment>
<dbReference type="EMBL" id="PYWC01000143">
    <property type="protein sequence ID" value="PWW71723.1"/>
    <property type="molecule type" value="Genomic_DNA"/>
</dbReference>